<keyword evidence="3" id="KW-1185">Reference proteome</keyword>
<dbReference type="EMBL" id="RDQH01000343">
    <property type="protein sequence ID" value="RXH68036.1"/>
    <property type="molecule type" value="Genomic_DNA"/>
</dbReference>
<dbReference type="AlphaFoldDB" id="A0A498H9D4"/>
<evidence type="ECO:0000313" key="3">
    <source>
        <dbReference type="Proteomes" id="UP000290289"/>
    </source>
</evidence>
<accession>A0A498H9D4</accession>
<evidence type="ECO:0000256" key="1">
    <source>
        <dbReference type="SAM" id="MobiDB-lite"/>
    </source>
</evidence>
<name>A0A498H9D4_MALDO</name>
<dbReference type="STRING" id="3750.A0A498H9D4"/>
<sequence length="137" mass="15404">MGNCLRSNNKISSQDYEKHETAKEVETLEATKTAMPLPSKLKQEKKSVRFNLQDDQEIGRCRGNIPDDSKSGGAVRIRLVMTREELKQLLNYKKDSNHSSLEELLSSLKSRGTRVSEINGTSGDDESISSSSCWRQL</sequence>
<reference evidence="2 3" key="1">
    <citation type="submission" date="2018-10" db="EMBL/GenBank/DDBJ databases">
        <title>A high-quality apple genome assembly.</title>
        <authorList>
            <person name="Hu J."/>
        </authorList>
    </citation>
    <scope>NUCLEOTIDE SEQUENCE [LARGE SCALE GENOMIC DNA]</scope>
    <source>
        <strain evidence="3">cv. HFTH1</strain>
        <tissue evidence="2">Young leaf</tissue>
    </source>
</reference>
<feature type="compositionally biased region" description="Low complexity" evidence="1">
    <location>
        <begin position="128"/>
        <end position="137"/>
    </location>
</feature>
<protein>
    <submittedName>
        <fullName evidence="2">Uncharacterized protein</fullName>
    </submittedName>
</protein>
<dbReference type="Proteomes" id="UP000290289">
    <property type="component" value="Chromosome 17"/>
</dbReference>
<evidence type="ECO:0000313" key="2">
    <source>
        <dbReference type="EMBL" id="RXH68036.1"/>
    </source>
</evidence>
<gene>
    <name evidence="2" type="ORF">DVH24_028183</name>
</gene>
<proteinExistence type="predicted"/>
<feature type="compositionally biased region" description="Basic and acidic residues" evidence="1">
    <location>
        <begin position="15"/>
        <end position="26"/>
    </location>
</feature>
<organism evidence="2 3">
    <name type="scientific">Malus domestica</name>
    <name type="common">Apple</name>
    <name type="synonym">Pyrus malus</name>
    <dbReference type="NCBI Taxonomy" id="3750"/>
    <lineage>
        <taxon>Eukaryota</taxon>
        <taxon>Viridiplantae</taxon>
        <taxon>Streptophyta</taxon>
        <taxon>Embryophyta</taxon>
        <taxon>Tracheophyta</taxon>
        <taxon>Spermatophyta</taxon>
        <taxon>Magnoliopsida</taxon>
        <taxon>eudicotyledons</taxon>
        <taxon>Gunneridae</taxon>
        <taxon>Pentapetalae</taxon>
        <taxon>rosids</taxon>
        <taxon>fabids</taxon>
        <taxon>Rosales</taxon>
        <taxon>Rosaceae</taxon>
        <taxon>Amygdaloideae</taxon>
        <taxon>Maleae</taxon>
        <taxon>Malus</taxon>
    </lineage>
</organism>
<feature type="region of interest" description="Disordered" evidence="1">
    <location>
        <begin position="1"/>
        <end position="45"/>
    </location>
</feature>
<feature type="compositionally biased region" description="Polar residues" evidence="1">
    <location>
        <begin position="1"/>
        <end position="14"/>
    </location>
</feature>
<feature type="region of interest" description="Disordered" evidence="1">
    <location>
        <begin position="110"/>
        <end position="137"/>
    </location>
</feature>
<comment type="caution">
    <text evidence="2">The sequence shown here is derived from an EMBL/GenBank/DDBJ whole genome shotgun (WGS) entry which is preliminary data.</text>
</comment>